<keyword evidence="2" id="KW-1185">Reference proteome</keyword>
<comment type="caution">
    <text evidence="1">The sequence shown here is derived from an EMBL/GenBank/DDBJ whole genome shotgun (WGS) entry which is preliminary data.</text>
</comment>
<gene>
    <name evidence="1" type="ORF">K488DRAFT_36994</name>
</gene>
<protein>
    <submittedName>
        <fullName evidence="1">Thioredoxin-like protein</fullName>
    </submittedName>
</protein>
<dbReference type="Proteomes" id="UP000814128">
    <property type="component" value="Unassembled WGS sequence"/>
</dbReference>
<accession>A0ACB8QGX5</accession>
<organism evidence="1 2">
    <name type="scientific">Vararia minispora EC-137</name>
    <dbReference type="NCBI Taxonomy" id="1314806"/>
    <lineage>
        <taxon>Eukaryota</taxon>
        <taxon>Fungi</taxon>
        <taxon>Dikarya</taxon>
        <taxon>Basidiomycota</taxon>
        <taxon>Agaricomycotina</taxon>
        <taxon>Agaricomycetes</taxon>
        <taxon>Russulales</taxon>
        <taxon>Lachnocladiaceae</taxon>
        <taxon>Vararia</taxon>
    </lineage>
</organism>
<feature type="non-terminal residue" evidence="1">
    <location>
        <position position="137"/>
    </location>
</feature>
<sequence length="137" mass="15174">EPVDPTRPIELRVYAEDGAQVDPVKSARDWVTRADALDRETPLVVFSKTYCPYSRRAKELLESYDLSPPPRIIEVDQRGDGDLIKAILARLTGRATFPNVILKGASIGGSDTILDLHARGKLAHMLRRAGLRVRGDV</sequence>
<dbReference type="EMBL" id="MU273599">
    <property type="protein sequence ID" value="KAI0030953.1"/>
    <property type="molecule type" value="Genomic_DNA"/>
</dbReference>
<feature type="non-terminal residue" evidence="1">
    <location>
        <position position="1"/>
    </location>
</feature>
<evidence type="ECO:0000313" key="2">
    <source>
        <dbReference type="Proteomes" id="UP000814128"/>
    </source>
</evidence>
<name>A0ACB8QGX5_9AGAM</name>
<evidence type="ECO:0000313" key="1">
    <source>
        <dbReference type="EMBL" id="KAI0030953.1"/>
    </source>
</evidence>
<reference evidence="1" key="2">
    <citation type="journal article" date="2022" name="New Phytol.">
        <title>Evolutionary transition to the ectomycorrhizal habit in the genomes of a hyperdiverse lineage of mushroom-forming fungi.</title>
        <authorList>
            <person name="Looney B."/>
            <person name="Miyauchi S."/>
            <person name="Morin E."/>
            <person name="Drula E."/>
            <person name="Courty P.E."/>
            <person name="Kohler A."/>
            <person name="Kuo A."/>
            <person name="LaButti K."/>
            <person name="Pangilinan J."/>
            <person name="Lipzen A."/>
            <person name="Riley R."/>
            <person name="Andreopoulos W."/>
            <person name="He G."/>
            <person name="Johnson J."/>
            <person name="Nolan M."/>
            <person name="Tritt A."/>
            <person name="Barry K.W."/>
            <person name="Grigoriev I.V."/>
            <person name="Nagy L.G."/>
            <person name="Hibbett D."/>
            <person name="Henrissat B."/>
            <person name="Matheny P.B."/>
            <person name="Labbe J."/>
            <person name="Martin F.M."/>
        </authorList>
    </citation>
    <scope>NUCLEOTIDE SEQUENCE</scope>
    <source>
        <strain evidence="1">EC-137</strain>
    </source>
</reference>
<proteinExistence type="predicted"/>
<reference evidence="1" key="1">
    <citation type="submission" date="2021-02" db="EMBL/GenBank/DDBJ databases">
        <authorList>
            <consortium name="DOE Joint Genome Institute"/>
            <person name="Ahrendt S."/>
            <person name="Looney B.P."/>
            <person name="Miyauchi S."/>
            <person name="Morin E."/>
            <person name="Drula E."/>
            <person name="Courty P.E."/>
            <person name="Chicoki N."/>
            <person name="Fauchery L."/>
            <person name="Kohler A."/>
            <person name="Kuo A."/>
            <person name="Labutti K."/>
            <person name="Pangilinan J."/>
            <person name="Lipzen A."/>
            <person name="Riley R."/>
            <person name="Andreopoulos W."/>
            <person name="He G."/>
            <person name="Johnson J."/>
            <person name="Barry K.W."/>
            <person name="Grigoriev I.V."/>
            <person name="Nagy L."/>
            <person name="Hibbett D."/>
            <person name="Henrissat B."/>
            <person name="Matheny P.B."/>
            <person name="Labbe J."/>
            <person name="Martin F."/>
        </authorList>
    </citation>
    <scope>NUCLEOTIDE SEQUENCE</scope>
    <source>
        <strain evidence="1">EC-137</strain>
    </source>
</reference>